<evidence type="ECO:0000256" key="3">
    <source>
        <dbReference type="ARBA" id="ARBA00022729"/>
    </source>
</evidence>
<feature type="signal peptide" evidence="4">
    <location>
        <begin position="1"/>
        <end position="25"/>
    </location>
</feature>
<evidence type="ECO:0000256" key="4">
    <source>
        <dbReference type="SAM" id="SignalP"/>
    </source>
</evidence>
<keyword evidence="2" id="KW-0813">Transport</keyword>
<dbReference type="PANTHER" id="PTHR33376">
    <property type="match status" value="1"/>
</dbReference>
<organism evidence="5 6">
    <name type="scientific">Marinobacterium aestuariivivens</name>
    <dbReference type="NCBI Taxonomy" id="1698799"/>
    <lineage>
        <taxon>Bacteria</taxon>
        <taxon>Pseudomonadati</taxon>
        <taxon>Pseudomonadota</taxon>
        <taxon>Gammaproteobacteria</taxon>
        <taxon>Oceanospirillales</taxon>
        <taxon>Oceanospirillaceae</taxon>
        <taxon>Marinobacterium</taxon>
    </lineage>
</organism>
<dbReference type="InterPro" id="IPR038404">
    <property type="entry name" value="TRAP_DctP_sf"/>
</dbReference>
<proteinExistence type="inferred from homology"/>
<dbReference type="EMBL" id="JBHSWE010000001">
    <property type="protein sequence ID" value="MFC6669981.1"/>
    <property type="molecule type" value="Genomic_DNA"/>
</dbReference>
<evidence type="ECO:0000313" key="5">
    <source>
        <dbReference type="EMBL" id="MFC6669981.1"/>
    </source>
</evidence>
<accession>A0ABW1ZXT8</accession>
<gene>
    <name evidence="5" type="primary">dctP</name>
    <name evidence="5" type="ORF">ACFQDL_07700</name>
</gene>
<comment type="similarity">
    <text evidence="1">Belongs to the bacterial solute-binding protein 7 family.</text>
</comment>
<evidence type="ECO:0000256" key="1">
    <source>
        <dbReference type="ARBA" id="ARBA00009023"/>
    </source>
</evidence>
<dbReference type="Gene3D" id="3.40.190.170">
    <property type="entry name" value="Bacterial extracellular solute-binding protein, family 7"/>
    <property type="match status" value="1"/>
</dbReference>
<sequence length="246" mass="26299">MNKNTARNARAIMLGCLITASGAQAADISEQTLNYVGTFRSLALFQNFEGPFWQEELTKASEGKIKTQVTTFAEMGLGGSEVFKLLSKGLFDVGSTVAGYSVEEAPELEGLDMPMIAPRVDLARKVSDSYRPIMSQTIARRFDGAKLLAVVPYGPQMVFCNTAISELDDLKGKKIRASGRTTGEFLEALGAEAITLSFNEVPGALQRGVIDCAVTAPCPGTTAAGTKSRRTSIRWRSAAGTMSSPQ</sequence>
<evidence type="ECO:0000313" key="6">
    <source>
        <dbReference type="Proteomes" id="UP001596422"/>
    </source>
</evidence>
<dbReference type="SUPFAM" id="SSF53850">
    <property type="entry name" value="Periplasmic binding protein-like II"/>
    <property type="match status" value="1"/>
</dbReference>
<dbReference type="Pfam" id="PF03480">
    <property type="entry name" value="DctP"/>
    <property type="match status" value="1"/>
</dbReference>
<keyword evidence="6" id="KW-1185">Reference proteome</keyword>
<name>A0ABW1ZXT8_9GAMM</name>
<feature type="chain" id="PRO_5045771652" evidence="4">
    <location>
        <begin position="26"/>
        <end position="246"/>
    </location>
</feature>
<dbReference type="NCBIfam" id="NF037995">
    <property type="entry name" value="TRAP_S1"/>
    <property type="match status" value="1"/>
</dbReference>
<dbReference type="PANTHER" id="PTHR33376:SF7">
    <property type="entry name" value="C4-DICARBOXYLATE-BINDING PROTEIN DCTB"/>
    <property type="match status" value="1"/>
</dbReference>
<dbReference type="Proteomes" id="UP001596422">
    <property type="component" value="Unassembled WGS sequence"/>
</dbReference>
<reference evidence="6" key="1">
    <citation type="journal article" date="2019" name="Int. J. Syst. Evol. Microbiol.">
        <title>The Global Catalogue of Microorganisms (GCM) 10K type strain sequencing project: providing services to taxonomists for standard genome sequencing and annotation.</title>
        <authorList>
            <consortium name="The Broad Institute Genomics Platform"/>
            <consortium name="The Broad Institute Genome Sequencing Center for Infectious Disease"/>
            <person name="Wu L."/>
            <person name="Ma J."/>
        </authorList>
    </citation>
    <scope>NUCLEOTIDE SEQUENCE [LARGE SCALE GENOMIC DNA]</scope>
    <source>
        <strain evidence="6">NBRC 111756</strain>
    </source>
</reference>
<protein>
    <submittedName>
        <fullName evidence="5">TRAP transporter substrate-binding protein DctP</fullName>
    </submittedName>
</protein>
<comment type="caution">
    <text evidence="5">The sequence shown here is derived from an EMBL/GenBank/DDBJ whole genome shotgun (WGS) entry which is preliminary data.</text>
</comment>
<keyword evidence="3 4" id="KW-0732">Signal</keyword>
<dbReference type="InterPro" id="IPR018389">
    <property type="entry name" value="DctP_fam"/>
</dbReference>
<evidence type="ECO:0000256" key="2">
    <source>
        <dbReference type="ARBA" id="ARBA00022448"/>
    </source>
</evidence>
<dbReference type="RefSeq" id="WP_379908500.1">
    <property type="nucleotide sequence ID" value="NZ_JBHSWE010000001.1"/>
</dbReference>